<dbReference type="PANTHER" id="PTHR30043">
    <property type="entry name" value="PHOSPHONATES TRANSPORT SYSTEM PERMEASE PROTEIN"/>
    <property type="match status" value="1"/>
</dbReference>
<feature type="transmembrane region" description="Helical" evidence="7">
    <location>
        <begin position="95"/>
        <end position="114"/>
    </location>
</feature>
<evidence type="ECO:0000256" key="5">
    <source>
        <dbReference type="ARBA" id="ARBA00022989"/>
    </source>
</evidence>
<dbReference type="CDD" id="cd06261">
    <property type="entry name" value="TM_PBP2"/>
    <property type="match status" value="1"/>
</dbReference>
<dbReference type="GO" id="GO:0005886">
    <property type="term" value="C:plasma membrane"/>
    <property type="evidence" value="ECO:0007669"/>
    <property type="project" value="UniProtKB-SubCell"/>
</dbReference>
<evidence type="ECO:0000313" key="9">
    <source>
        <dbReference type="EMBL" id="OEO32407.1"/>
    </source>
</evidence>
<dbReference type="InterPro" id="IPR005769">
    <property type="entry name" value="PhnE/PtxC"/>
</dbReference>
<evidence type="ECO:0000256" key="6">
    <source>
        <dbReference type="ARBA" id="ARBA00023136"/>
    </source>
</evidence>
<sequence>MTARDRLTDFEHRYKAAVRTRRLWTIVYLALFTVAVAGSVAVSDFDLAKLWTGLPKAWNYVAGTFPKLHIETLWADIAEWYWGIRFWLRLLVETLLMGFVGTALGGAIALLLCFSASRNLSENSVIYFVSRRLLEFLRTVPELVFALIFIYAFGLGPFAGVLAIAVHTAGSLGKLFAEVNENVDARPIEGVRAVGGTWPMIMRLAVLPQALPNYASYLLLRMEINVRGAAVLGVVGAGGIGEDLYVAIRQFEYPDISAIMLLLIVTTAIIDLCCESIRHRLIGQDAGKGY</sequence>
<name>A0A1E5XUZ0_9HYPH</name>
<dbReference type="Proteomes" id="UP000095463">
    <property type="component" value="Unassembled WGS sequence"/>
</dbReference>
<comment type="similarity">
    <text evidence="7">Belongs to the binding-protein-dependent transport system permease family.</text>
</comment>
<evidence type="ECO:0000313" key="10">
    <source>
        <dbReference type="Proteomes" id="UP000095463"/>
    </source>
</evidence>
<comment type="subcellular location">
    <subcellularLocation>
        <location evidence="1 7">Cell membrane</location>
        <topology evidence="1 7">Multi-pass membrane protein</topology>
    </subcellularLocation>
</comment>
<evidence type="ECO:0000256" key="2">
    <source>
        <dbReference type="ARBA" id="ARBA00022448"/>
    </source>
</evidence>
<dbReference type="Gene3D" id="1.10.3720.10">
    <property type="entry name" value="MetI-like"/>
    <property type="match status" value="1"/>
</dbReference>
<evidence type="ECO:0000256" key="7">
    <source>
        <dbReference type="RuleBase" id="RU363032"/>
    </source>
</evidence>
<evidence type="ECO:0000259" key="8">
    <source>
        <dbReference type="PROSITE" id="PS50928"/>
    </source>
</evidence>
<reference evidence="9 10" key="1">
    <citation type="journal article" date="2015" name="Genome Announc.">
        <title>Genome Assemblies of Three Soil-Associated Devosia species: D. insulae, D. limi, and D. soli.</title>
        <authorList>
            <person name="Hassan Y.I."/>
            <person name="Lepp D."/>
            <person name="Zhou T."/>
        </authorList>
    </citation>
    <scope>NUCLEOTIDE SEQUENCE [LARGE SCALE GENOMIC DNA]</scope>
    <source>
        <strain evidence="9 10">DS-56</strain>
    </source>
</reference>
<dbReference type="InterPro" id="IPR000515">
    <property type="entry name" value="MetI-like"/>
</dbReference>
<keyword evidence="10" id="KW-1185">Reference proteome</keyword>
<dbReference type="Pfam" id="PF00528">
    <property type="entry name" value="BPD_transp_1"/>
    <property type="match status" value="1"/>
</dbReference>
<dbReference type="AlphaFoldDB" id="A0A1E5XUZ0"/>
<dbReference type="InterPro" id="IPR035906">
    <property type="entry name" value="MetI-like_sf"/>
</dbReference>
<dbReference type="GO" id="GO:0015416">
    <property type="term" value="F:ABC-type phosphonate transporter activity"/>
    <property type="evidence" value="ECO:0007669"/>
    <property type="project" value="InterPro"/>
</dbReference>
<feature type="transmembrane region" description="Helical" evidence="7">
    <location>
        <begin position="23"/>
        <end position="42"/>
    </location>
</feature>
<feature type="transmembrane region" description="Helical" evidence="7">
    <location>
        <begin position="143"/>
        <end position="166"/>
    </location>
</feature>
<dbReference type="EMBL" id="LAJE02000073">
    <property type="protein sequence ID" value="OEO32407.1"/>
    <property type="molecule type" value="Genomic_DNA"/>
</dbReference>
<keyword evidence="3" id="KW-1003">Cell membrane</keyword>
<keyword evidence="4 7" id="KW-0812">Transmembrane</keyword>
<evidence type="ECO:0000256" key="3">
    <source>
        <dbReference type="ARBA" id="ARBA00022475"/>
    </source>
</evidence>
<keyword evidence="6 7" id="KW-0472">Membrane</keyword>
<dbReference type="PANTHER" id="PTHR30043:SF1">
    <property type="entry name" value="ABC TRANSPORT SYSTEM PERMEASE PROTEIN P69"/>
    <property type="match status" value="1"/>
</dbReference>
<accession>A0A1E5XUZ0</accession>
<gene>
    <name evidence="9" type="ORF">VW23_011800</name>
</gene>
<dbReference type="SUPFAM" id="SSF161098">
    <property type="entry name" value="MetI-like"/>
    <property type="match status" value="1"/>
</dbReference>
<protein>
    <submittedName>
        <fullName evidence="9">Phosphonate ABC transporter, permease protein PhnE</fullName>
    </submittedName>
</protein>
<dbReference type="PROSITE" id="PS50928">
    <property type="entry name" value="ABC_TM1"/>
    <property type="match status" value="1"/>
</dbReference>
<proteinExistence type="inferred from homology"/>
<evidence type="ECO:0000256" key="4">
    <source>
        <dbReference type="ARBA" id="ARBA00022692"/>
    </source>
</evidence>
<organism evidence="9 10">
    <name type="scientific">Devosia insulae DS-56</name>
    <dbReference type="NCBI Taxonomy" id="1116389"/>
    <lineage>
        <taxon>Bacteria</taxon>
        <taxon>Pseudomonadati</taxon>
        <taxon>Pseudomonadota</taxon>
        <taxon>Alphaproteobacteria</taxon>
        <taxon>Hyphomicrobiales</taxon>
        <taxon>Devosiaceae</taxon>
        <taxon>Devosia</taxon>
    </lineage>
</organism>
<comment type="caution">
    <text evidence="9">The sequence shown here is derived from an EMBL/GenBank/DDBJ whole genome shotgun (WGS) entry which is preliminary data.</text>
</comment>
<keyword evidence="5 7" id="KW-1133">Transmembrane helix</keyword>
<evidence type="ECO:0000256" key="1">
    <source>
        <dbReference type="ARBA" id="ARBA00004651"/>
    </source>
</evidence>
<keyword evidence="2 7" id="KW-0813">Transport</keyword>
<feature type="domain" description="ABC transmembrane type-1" evidence="8">
    <location>
        <begin position="91"/>
        <end position="274"/>
    </location>
</feature>
<dbReference type="NCBIfam" id="TIGR01097">
    <property type="entry name" value="PhnE"/>
    <property type="match status" value="1"/>
</dbReference>